<sequence length="373" mass="42470">MNDFSQAKPRSIPPFRYDIVGSFLRPIELKHARRLFEEGQLSQAQLTEVEDEHISALIKKQKEMGLLAVTDGEFRRSWWHLDFFWGIGGAQKVEMKQTVSVAGMQTKPQSFEIVDKLSYKTHPMVTHFKQLRQLAGNYPVKFAIPSPSLFHFVSLQHGNKIYDNAEQFKADIVAVYQAAIQDFYDAGCRYLQLDDTAWGNLCSSRHRIHLKAQGYDPDQLVKDYVQMLNDSIANRPDDMVITLHVCRGNLHSTWFASGGYEPVAEQLFGQVNVDGFFLEYDNERSGGFEPLKYIKDQQVVLGLVTTKHGGLESKEMLKARIAEAANYVDINQLCLSPQCGFASSEEGNILTEEEQWDKIKLVVETAKEVWGDH</sequence>
<reference evidence="2 3" key="1">
    <citation type="submission" date="2021-03" db="EMBL/GenBank/DDBJ databases">
        <title>Genomic Encyclopedia of Type Strains, Phase IV (KMG-IV): sequencing the most valuable type-strain genomes for metagenomic binning, comparative biology and taxonomic classification.</title>
        <authorList>
            <person name="Goeker M."/>
        </authorList>
    </citation>
    <scope>NUCLEOTIDE SEQUENCE [LARGE SCALE GENOMIC DNA]</scope>
    <source>
        <strain evidence="2 3">DSM 14349</strain>
    </source>
</reference>
<comment type="caution">
    <text evidence="2">The sequence shown here is derived from an EMBL/GenBank/DDBJ whole genome shotgun (WGS) entry which is preliminary data.</text>
</comment>
<keyword evidence="2" id="KW-0808">Transferase</keyword>
<protein>
    <submittedName>
        <fullName evidence="2">5-methyltetrahydropteroyltriglutamate--homocysteine methyltransferase</fullName>
        <ecNumber evidence="2">2.1.1.14</ecNumber>
    </submittedName>
</protein>
<organism evidence="2 3">
    <name type="scientific">Paenibacillus turicensis</name>
    <dbReference type="NCBI Taxonomy" id="160487"/>
    <lineage>
        <taxon>Bacteria</taxon>
        <taxon>Bacillati</taxon>
        <taxon>Bacillota</taxon>
        <taxon>Bacilli</taxon>
        <taxon>Bacillales</taxon>
        <taxon>Paenibacillaceae</taxon>
        <taxon>Paenibacillus</taxon>
    </lineage>
</organism>
<dbReference type="PANTHER" id="PTHR43844">
    <property type="entry name" value="METHIONINE SYNTHASE"/>
    <property type="match status" value="1"/>
</dbReference>
<evidence type="ECO:0000259" key="1">
    <source>
        <dbReference type="Pfam" id="PF01717"/>
    </source>
</evidence>
<dbReference type="InterPro" id="IPR002629">
    <property type="entry name" value="Met_Synth_C/arc"/>
</dbReference>
<accession>A0ABS4FMJ9</accession>
<evidence type="ECO:0000313" key="2">
    <source>
        <dbReference type="EMBL" id="MBP1903599.1"/>
    </source>
</evidence>
<dbReference type="RefSeq" id="WP_210087285.1">
    <property type="nucleotide sequence ID" value="NZ_JAGGKG010000001.1"/>
</dbReference>
<gene>
    <name evidence="2" type="ORF">J2Z32_000211</name>
</gene>
<proteinExistence type="predicted"/>
<dbReference type="SUPFAM" id="SSF51726">
    <property type="entry name" value="UROD/MetE-like"/>
    <property type="match status" value="1"/>
</dbReference>
<dbReference type="GO" id="GO:0003871">
    <property type="term" value="F:5-methyltetrahydropteroyltriglutamate-homocysteine S-methyltransferase activity"/>
    <property type="evidence" value="ECO:0007669"/>
    <property type="project" value="UniProtKB-EC"/>
</dbReference>
<dbReference type="GO" id="GO:0032259">
    <property type="term" value="P:methylation"/>
    <property type="evidence" value="ECO:0007669"/>
    <property type="project" value="UniProtKB-KW"/>
</dbReference>
<dbReference type="InterPro" id="IPR038071">
    <property type="entry name" value="UROD/MetE-like_sf"/>
</dbReference>
<dbReference type="Proteomes" id="UP001519272">
    <property type="component" value="Unassembled WGS sequence"/>
</dbReference>
<dbReference type="EMBL" id="JAGGKG010000001">
    <property type="protein sequence ID" value="MBP1903599.1"/>
    <property type="molecule type" value="Genomic_DNA"/>
</dbReference>
<keyword evidence="2" id="KW-0489">Methyltransferase</keyword>
<name>A0ABS4FMJ9_9BACL</name>
<dbReference type="Pfam" id="PF01717">
    <property type="entry name" value="Meth_synt_2"/>
    <property type="match status" value="1"/>
</dbReference>
<dbReference type="PANTHER" id="PTHR43844:SF1">
    <property type="entry name" value="METHIONINE SYNTHASE"/>
    <property type="match status" value="1"/>
</dbReference>
<feature type="domain" description="Cobalamin-independent methionine synthase MetE C-terminal/archaeal" evidence="1">
    <location>
        <begin position="20"/>
        <end position="366"/>
    </location>
</feature>
<dbReference type="EC" id="2.1.1.14" evidence="2"/>
<dbReference type="NCBIfam" id="NF005085">
    <property type="entry name" value="PRK06520.1"/>
    <property type="match status" value="1"/>
</dbReference>
<dbReference type="CDD" id="cd03311">
    <property type="entry name" value="CIMS_C_terminal_like"/>
    <property type="match status" value="1"/>
</dbReference>
<evidence type="ECO:0000313" key="3">
    <source>
        <dbReference type="Proteomes" id="UP001519272"/>
    </source>
</evidence>
<dbReference type="Gene3D" id="3.20.20.210">
    <property type="match status" value="1"/>
</dbReference>
<keyword evidence="3" id="KW-1185">Reference proteome</keyword>